<dbReference type="RefSeq" id="WP_150258915.1">
    <property type="nucleotide sequence ID" value="NZ_CP029189.1"/>
</dbReference>
<dbReference type="Proteomes" id="UP000324101">
    <property type="component" value="Chromosome"/>
</dbReference>
<evidence type="ECO:0000313" key="2">
    <source>
        <dbReference type="Proteomes" id="UP000324101"/>
    </source>
</evidence>
<organism evidence="1 2">
    <name type="scientific">Streptomyces venezuelae</name>
    <dbReference type="NCBI Taxonomy" id="54571"/>
    <lineage>
        <taxon>Bacteria</taxon>
        <taxon>Bacillati</taxon>
        <taxon>Actinomycetota</taxon>
        <taxon>Actinomycetes</taxon>
        <taxon>Kitasatosporales</taxon>
        <taxon>Streptomycetaceae</taxon>
        <taxon>Streptomyces</taxon>
    </lineage>
</organism>
<accession>A0A5P2DNB9</accession>
<dbReference type="EMBL" id="CP029189">
    <property type="protein sequence ID" value="QES56313.1"/>
    <property type="molecule type" value="Genomic_DNA"/>
</dbReference>
<sequence length="94" mass="10132">MSAEATRGKAARLCVGDTVTGRSYIEPWDRARQQPQLITGTVAQIGSGWPGGDEVLGYVWVRLPCGREAKALARELEKTTAAPSAGEGHRPRRT</sequence>
<gene>
    <name evidence="1" type="ORF">DEJ51_20825</name>
</gene>
<dbReference type="AlphaFoldDB" id="A0A5P2DNB9"/>
<dbReference type="OrthoDB" id="4263226at2"/>
<evidence type="ECO:0000313" key="1">
    <source>
        <dbReference type="EMBL" id="QES56313.1"/>
    </source>
</evidence>
<reference evidence="1 2" key="1">
    <citation type="submission" date="2018-05" db="EMBL/GenBank/DDBJ databases">
        <title>Streptomyces venezuelae.</title>
        <authorList>
            <person name="Kim W."/>
            <person name="Lee N."/>
            <person name="Cho B.-K."/>
        </authorList>
    </citation>
    <scope>NUCLEOTIDE SEQUENCE [LARGE SCALE GENOMIC DNA]</scope>
    <source>
        <strain evidence="1 2">ATCC 21018</strain>
    </source>
</reference>
<proteinExistence type="predicted"/>
<name>A0A5P2DNB9_STRVZ</name>
<protein>
    <submittedName>
        <fullName evidence="1">Uncharacterized protein</fullName>
    </submittedName>
</protein>